<dbReference type="PANTHER" id="PTHR43489">
    <property type="entry name" value="ISOMERASE"/>
    <property type="match status" value="1"/>
</dbReference>
<organism evidence="5 6">
    <name type="scientific">Nesterenkonia aethiopica</name>
    <dbReference type="NCBI Taxonomy" id="269144"/>
    <lineage>
        <taxon>Bacteria</taxon>
        <taxon>Bacillati</taxon>
        <taxon>Actinomycetota</taxon>
        <taxon>Actinomycetes</taxon>
        <taxon>Micrococcales</taxon>
        <taxon>Micrococcaceae</taxon>
        <taxon>Nesterenkonia</taxon>
    </lineage>
</organism>
<dbReference type="Pfam" id="PF01261">
    <property type="entry name" value="AP_endonuc_2"/>
    <property type="match status" value="1"/>
</dbReference>
<protein>
    <submittedName>
        <fullName evidence="5">TIM barrel protein</fullName>
    </submittedName>
</protein>
<evidence type="ECO:0000256" key="2">
    <source>
        <dbReference type="ARBA" id="ARBA00023277"/>
    </source>
</evidence>
<keyword evidence="1 3" id="KW-0413">Isomerase</keyword>
<keyword evidence="2" id="KW-0119">Carbohydrate metabolism</keyword>
<accession>A0ABP6LXY0</accession>
<evidence type="ECO:0000256" key="3">
    <source>
        <dbReference type="PIRNR" id="PIRNR006241"/>
    </source>
</evidence>
<feature type="domain" description="Xylose isomerase-like TIM barrel" evidence="4">
    <location>
        <begin position="31"/>
        <end position="270"/>
    </location>
</feature>
<evidence type="ECO:0000256" key="1">
    <source>
        <dbReference type="ARBA" id="ARBA00023235"/>
    </source>
</evidence>
<evidence type="ECO:0000259" key="4">
    <source>
        <dbReference type="Pfam" id="PF01261"/>
    </source>
</evidence>
<dbReference type="PANTHER" id="PTHR43489:SF6">
    <property type="entry name" value="HYDROXYPYRUVATE ISOMERASE-RELATED"/>
    <property type="match status" value="1"/>
</dbReference>
<sequence length="278" mass="29349">MTSAFAHRTPTSYVLNCSTLLSELPVLERAAAAAAHGFAHVEFWWPFDGQPAPSPEEVDGFVASLDEAGVSLTGLNFWAGNMAGGDRGMVSVIGRQDEFRRNVEITAEIGRRTGCRAFNALYGLRQDGQDAEAQDALAVENLVHAARAVETIGGIVLVEPVSGAEGYPLKTAADALAVVERVHAAGAANVALLADFYHLAVNGDDVAAVIEAHAASFGHIQIADAPGRGAPGTGELPLEAWIDRSRELGYTGPIALEYKQETETAFDWLDAAPVDVAR</sequence>
<dbReference type="EMBL" id="BAAAVT010000006">
    <property type="protein sequence ID" value="GAA3058736.1"/>
    <property type="molecule type" value="Genomic_DNA"/>
</dbReference>
<dbReference type="InterPro" id="IPR013022">
    <property type="entry name" value="Xyl_isomerase-like_TIM-brl"/>
</dbReference>
<dbReference type="InterPro" id="IPR036237">
    <property type="entry name" value="Xyl_isomerase-like_sf"/>
</dbReference>
<evidence type="ECO:0000313" key="5">
    <source>
        <dbReference type="EMBL" id="GAA3058736.1"/>
    </source>
</evidence>
<dbReference type="Gene3D" id="3.20.20.150">
    <property type="entry name" value="Divalent-metal-dependent TIM barrel enzymes"/>
    <property type="match status" value="1"/>
</dbReference>
<dbReference type="PIRSF" id="PIRSF006241">
    <property type="entry name" value="HyI"/>
    <property type="match status" value="1"/>
</dbReference>
<dbReference type="RefSeq" id="WP_344681123.1">
    <property type="nucleotide sequence ID" value="NZ_BAAAVT010000006.1"/>
</dbReference>
<dbReference type="InterPro" id="IPR050417">
    <property type="entry name" value="Sugar_Epim/Isomerase"/>
</dbReference>
<reference evidence="6" key="1">
    <citation type="journal article" date="2019" name="Int. J. Syst. Evol. Microbiol.">
        <title>The Global Catalogue of Microorganisms (GCM) 10K type strain sequencing project: providing services to taxonomists for standard genome sequencing and annotation.</title>
        <authorList>
            <consortium name="The Broad Institute Genomics Platform"/>
            <consortium name="The Broad Institute Genome Sequencing Center for Infectious Disease"/>
            <person name="Wu L."/>
            <person name="Ma J."/>
        </authorList>
    </citation>
    <scope>NUCLEOTIDE SEQUENCE [LARGE SCALE GENOMIC DNA]</scope>
    <source>
        <strain evidence="6">JCM 14309</strain>
    </source>
</reference>
<dbReference type="InterPro" id="IPR026040">
    <property type="entry name" value="HyI-like"/>
</dbReference>
<comment type="similarity">
    <text evidence="3">Belongs to the hyi family.</text>
</comment>
<proteinExistence type="inferred from homology"/>
<name>A0ABP6LXY0_9MICC</name>
<keyword evidence="6" id="KW-1185">Reference proteome</keyword>
<dbReference type="SUPFAM" id="SSF51658">
    <property type="entry name" value="Xylose isomerase-like"/>
    <property type="match status" value="1"/>
</dbReference>
<gene>
    <name evidence="5" type="ORF">GCM10010529_10580</name>
</gene>
<evidence type="ECO:0000313" key="6">
    <source>
        <dbReference type="Proteomes" id="UP001500236"/>
    </source>
</evidence>
<dbReference type="Proteomes" id="UP001500236">
    <property type="component" value="Unassembled WGS sequence"/>
</dbReference>
<comment type="caution">
    <text evidence="5">The sequence shown here is derived from an EMBL/GenBank/DDBJ whole genome shotgun (WGS) entry which is preliminary data.</text>
</comment>